<evidence type="ECO:0000256" key="1">
    <source>
        <dbReference type="SAM" id="Phobius"/>
    </source>
</evidence>
<proteinExistence type="predicted"/>
<protein>
    <submittedName>
        <fullName evidence="2">Uncharacterized protein</fullName>
    </submittedName>
</protein>
<sequence length="63" mass="7051">MKRILALIGAILLIGMYAATLIFALMSSSLAFDMFRASVLLTIAVPFLLFAYTLIYKYLKSKK</sequence>
<feature type="transmembrane region" description="Helical" evidence="1">
    <location>
        <begin position="34"/>
        <end position="55"/>
    </location>
</feature>
<dbReference type="Proteomes" id="UP000824164">
    <property type="component" value="Unassembled WGS sequence"/>
</dbReference>
<keyword evidence="1" id="KW-0472">Membrane</keyword>
<reference evidence="2" key="2">
    <citation type="journal article" date="2021" name="PeerJ">
        <title>Extensive microbial diversity within the chicken gut microbiome revealed by metagenomics and culture.</title>
        <authorList>
            <person name="Gilroy R."/>
            <person name="Ravi A."/>
            <person name="Getino M."/>
            <person name="Pursley I."/>
            <person name="Horton D.L."/>
            <person name="Alikhan N.F."/>
            <person name="Baker D."/>
            <person name="Gharbi K."/>
            <person name="Hall N."/>
            <person name="Watson M."/>
            <person name="Adriaenssens E.M."/>
            <person name="Foster-Nyarko E."/>
            <person name="Jarju S."/>
            <person name="Secka A."/>
            <person name="Antonio M."/>
            <person name="Oren A."/>
            <person name="Chaudhuri R.R."/>
            <person name="La Ragione R."/>
            <person name="Hildebrand F."/>
            <person name="Pallen M.J."/>
        </authorList>
    </citation>
    <scope>NUCLEOTIDE SEQUENCE</scope>
    <source>
        <strain evidence="2">CHK187-14744</strain>
    </source>
</reference>
<evidence type="ECO:0000313" key="2">
    <source>
        <dbReference type="EMBL" id="HIU02792.1"/>
    </source>
</evidence>
<comment type="caution">
    <text evidence="2">The sequence shown here is derived from an EMBL/GenBank/DDBJ whole genome shotgun (WGS) entry which is preliminary data.</text>
</comment>
<organism evidence="2 3">
    <name type="scientific">Candidatus Onthocola gallistercoris</name>
    <dbReference type="NCBI Taxonomy" id="2840876"/>
    <lineage>
        <taxon>Bacteria</taxon>
        <taxon>Bacillati</taxon>
        <taxon>Bacillota</taxon>
        <taxon>Bacilli</taxon>
        <taxon>Candidatus Onthocola</taxon>
    </lineage>
</organism>
<dbReference type="AlphaFoldDB" id="A0A9D1KWW2"/>
<accession>A0A9D1KWW2</accession>
<gene>
    <name evidence="2" type="ORF">IAB63_06015</name>
</gene>
<reference evidence="2" key="1">
    <citation type="submission" date="2020-10" db="EMBL/GenBank/DDBJ databases">
        <authorList>
            <person name="Gilroy R."/>
        </authorList>
    </citation>
    <scope>NUCLEOTIDE SEQUENCE</scope>
    <source>
        <strain evidence="2">CHK187-14744</strain>
    </source>
</reference>
<keyword evidence="1" id="KW-0812">Transmembrane</keyword>
<dbReference type="EMBL" id="DVLT01000039">
    <property type="protein sequence ID" value="HIU02792.1"/>
    <property type="molecule type" value="Genomic_DNA"/>
</dbReference>
<evidence type="ECO:0000313" key="3">
    <source>
        <dbReference type="Proteomes" id="UP000824164"/>
    </source>
</evidence>
<name>A0A9D1KWW2_9FIRM</name>
<keyword evidence="1" id="KW-1133">Transmembrane helix</keyword>